<dbReference type="EMBL" id="JARBHB010000002">
    <property type="protein sequence ID" value="KAJ8893173.1"/>
    <property type="molecule type" value="Genomic_DNA"/>
</dbReference>
<evidence type="ECO:0000313" key="1">
    <source>
        <dbReference type="EMBL" id="KAJ8893173.1"/>
    </source>
</evidence>
<accession>A0ABQ9I942</accession>
<gene>
    <name evidence="1" type="ORF">PR048_005756</name>
</gene>
<protein>
    <submittedName>
        <fullName evidence="1">Uncharacterized protein</fullName>
    </submittedName>
</protein>
<proteinExistence type="predicted"/>
<evidence type="ECO:0000313" key="2">
    <source>
        <dbReference type="Proteomes" id="UP001159363"/>
    </source>
</evidence>
<comment type="caution">
    <text evidence="1">The sequence shown here is derived from an EMBL/GenBank/DDBJ whole genome shotgun (WGS) entry which is preliminary data.</text>
</comment>
<name>A0ABQ9I942_9NEOP</name>
<keyword evidence="2" id="KW-1185">Reference proteome</keyword>
<organism evidence="1 2">
    <name type="scientific">Dryococelus australis</name>
    <dbReference type="NCBI Taxonomy" id="614101"/>
    <lineage>
        <taxon>Eukaryota</taxon>
        <taxon>Metazoa</taxon>
        <taxon>Ecdysozoa</taxon>
        <taxon>Arthropoda</taxon>
        <taxon>Hexapoda</taxon>
        <taxon>Insecta</taxon>
        <taxon>Pterygota</taxon>
        <taxon>Neoptera</taxon>
        <taxon>Polyneoptera</taxon>
        <taxon>Phasmatodea</taxon>
        <taxon>Verophasmatodea</taxon>
        <taxon>Anareolatae</taxon>
        <taxon>Phasmatidae</taxon>
        <taxon>Eurycanthinae</taxon>
        <taxon>Dryococelus</taxon>
    </lineage>
</organism>
<reference evidence="1 2" key="1">
    <citation type="submission" date="2023-02" db="EMBL/GenBank/DDBJ databases">
        <title>LHISI_Scaffold_Assembly.</title>
        <authorList>
            <person name="Stuart O.P."/>
            <person name="Cleave R."/>
            <person name="Magrath M.J.L."/>
            <person name="Mikheyev A.S."/>
        </authorList>
    </citation>
    <scope>NUCLEOTIDE SEQUENCE [LARGE SCALE GENOMIC DNA]</scope>
    <source>
        <strain evidence="1">Daus_M_001</strain>
        <tissue evidence="1">Leg muscle</tissue>
    </source>
</reference>
<dbReference type="Proteomes" id="UP001159363">
    <property type="component" value="Chromosome 2"/>
</dbReference>
<sequence>MESFHLCHITPLGMDLSGSQSDKHLKQQLSEEVVKRCNVYMEVIGELGDFVLHAKYKPWRELRLTAKNGNSAIRQTVLDTVDNYNKDMFPKIH</sequence>